<sequence length="186" mass="20348">MFSDAQLDQLTVLKRSGIIVSNMELLANMKVLYVRVAETVTEAFFLPASVTELGVWSTCGVDGIPPQLKVFEYQDVVTVDGAPYEVAVASQSLERMVVNRAHDVTIECPHLTSLSVKWVAELGGLVAPKLETLEATKTSIALEGLPRLEHVVMRGNGPEDGSHEQRVVVSHRLKSVTIEHMVLSEV</sequence>
<reference evidence="1 2" key="1">
    <citation type="submission" date="2019-07" db="EMBL/GenBank/DDBJ databases">
        <title>Genome assembly of two rare yeast pathogens: Diutina rugosa and Trichomonascus ciferrii.</title>
        <authorList>
            <person name="Mixao V."/>
            <person name="Saus E."/>
            <person name="Hansen A."/>
            <person name="Lass-Flor C."/>
            <person name="Gabaldon T."/>
        </authorList>
    </citation>
    <scope>NUCLEOTIDE SEQUENCE [LARGE SCALE GENOMIC DNA]</scope>
    <source>
        <strain evidence="1 2">CBS 613</strain>
    </source>
</reference>
<accession>A0A642UMX6</accession>
<dbReference type="VEuPathDB" id="FungiDB:DIURU_003022"/>
<evidence type="ECO:0000313" key="2">
    <source>
        <dbReference type="Proteomes" id="UP000449547"/>
    </source>
</evidence>
<organism evidence="1 2">
    <name type="scientific">Diutina rugosa</name>
    <name type="common">Yeast</name>
    <name type="synonym">Candida rugosa</name>
    <dbReference type="NCBI Taxonomy" id="5481"/>
    <lineage>
        <taxon>Eukaryota</taxon>
        <taxon>Fungi</taxon>
        <taxon>Dikarya</taxon>
        <taxon>Ascomycota</taxon>
        <taxon>Saccharomycotina</taxon>
        <taxon>Pichiomycetes</taxon>
        <taxon>Debaryomycetaceae</taxon>
        <taxon>Diutina</taxon>
    </lineage>
</organism>
<proteinExistence type="predicted"/>
<dbReference type="Proteomes" id="UP000449547">
    <property type="component" value="Unassembled WGS sequence"/>
</dbReference>
<comment type="caution">
    <text evidence="1">The sequence shown here is derived from an EMBL/GenBank/DDBJ whole genome shotgun (WGS) entry which is preliminary data.</text>
</comment>
<dbReference type="RefSeq" id="XP_034012158.1">
    <property type="nucleotide sequence ID" value="XM_034155739.1"/>
</dbReference>
<name>A0A642UMX6_DIURU</name>
<dbReference type="GeneID" id="54781673"/>
<gene>
    <name evidence="1" type="ORF">DIURU_003022</name>
</gene>
<protein>
    <submittedName>
        <fullName evidence="1">Uncharacterized protein</fullName>
    </submittedName>
</protein>
<evidence type="ECO:0000313" key="1">
    <source>
        <dbReference type="EMBL" id="KAA8901971.1"/>
    </source>
</evidence>
<dbReference type="AlphaFoldDB" id="A0A642UMX6"/>
<keyword evidence="2" id="KW-1185">Reference proteome</keyword>
<dbReference type="EMBL" id="SWFT01000096">
    <property type="protein sequence ID" value="KAA8901971.1"/>
    <property type="molecule type" value="Genomic_DNA"/>
</dbReference>